<keyword evidence="3" id="KW-0328">Glycosyltransferase</keyword>
<dbReference type="Gene3D" id="3.90.550.10">
    <property type="entry name" value="Spore Coat Polysaccharide Biosynthesis Protein SpsA, Chain A"/>
    <property type="match status" value="1"/>
</dbReference>
<keyword evidence="4" id="KW-0808">Transferase</keyword>
<dbReference type="SUPFAM" id="SSF53448">
    <property type="entry name" value="Nucleotide-diphospho-sugar transferases"/>
    <property type="match status" value="1"/>
</dbReference>
<evidence type="ECO:0000313" key="7">
    <source>
        <dbReference type="Proteomes" id="UP001501295"/>
    </source>
</evidence>
<dbReference type="InterPro" id="IPR029044">
    <property type="entry name" value="Nucleotide-diphossugar_trans"/>
</dbReference>
<comment type="similarity">
    <text evidence="2">Belongs to the glycosyltransferase 2 family.</text>
</comment>
<organism evidence="6 7">
    <name type="scientific">Frondihabitans cladoniiphilus</name>
    <dbReference type="NCBI Taxonomy" id="715785"/>
    <lineage>
        <taxon>Bacteria</taxon>
        <taxon>Bacillati</taxon>
        <taxon>Actinomycetota</taxon>
        <taxon>Actinomycetes</taxon>
        <taxon>Micrococcales</taxon>
        <taxon>Microbacteriaceae</taxon>
        <taxon>Frondihabitans</taxon>
    </lineage>
</organism>
<keyword evidence="7" id="KW-1185">Reference proteome</keyword>
<dbReference type="PANTHER" id="PTHR43179">
    <property type="entry name" value="RHAMNOSYLTRANSFERASE WBBL"/>
    <property type="match status" value="1"/>
</dbReference>
<evidence type="ECO:0000256" key="3">
    <source>
        <dbReference type="ARBA" id="ARBA00022676"/>
    </source>
</evidence>
<evidence type="ECO:0000313" key="6">
    <source>
        <dbReference type="EMBL" id="GAA4681817.1"/>
    </source>
</evidence>
<feature type="domain" description="Glycosyltransferase 2-like" evidence="5">
    <location>
        <begin position="99"/>
        <end position="201"/>
    </location>
</feature>
<name>A0ABP8W8C0_9MICO</name>
<evidence type="ECO:0000256" key="1">
    <source>
        <dbReference type="ARBA" id="ARBA00004776"/>
    </source>
</evidence>
<dbReference type="CDD" id="cd00761">
    <property type="entry name" value="Glyco_tranf_GTA_type"/>
    <property type="match status" value="1"/>
</dbReference>
<dbReference type="Proteomes" id="UP001501295">
    <property type="component" value="Unassembled WGS sequence"/>
</dbReference>
<evidence type="ECO:0000259" key="5">
    <source>
        <dbReference type="Pfam" id="PF00535"/>
    </source>
</evidence>
<comment type="caution">
    <text evidence="6">The sequence shown here is derived from an EMBL/GenBank/DDBJ whole genome shotgun (WGS) entry which is preliminary data.</text>
</comment>
<proteinExistence type="inferred from homology"/>
<reference evidence="7" key="1">
    <citation type="journal article" date="2019" name="Int. J. Syst. Evol. Microbiol.">
        <title>The Global Catalogue of Microorganisms (GCM) 10K type strain sequencing project: providing services to taxonomists for standard genome sequencing and annotation.</title>
        <authorList>
            <consortium name="The Broad Institute Genomics Platform"/>
            <consortium name="The Broad Institute Genome Sequencing Center for Infectious Disease"/>
            <person name="Wu L."/>
            <person name="Ma J."/>
        </authorList>
    </citation>
    <scope>NUCLEOTIDE SEQUENCE [LARGE SCALE GENOMIC DNA]</scope>
    <source>
        <strain evidence="7">JCM 18956</strain>
    </source>
</reference>
<accession>A0ABP8W8C0</accession>
<evidence type="ECO:0000256" key="2">
    <source>
        <dbReference type="ARBA" id="ARBA00006739"/>
    </source>
</evidence>
<gene>
    <name evidence="6" type="ORF">GCM10025780_29010</name>
</gene>
<evidence type="ECO:0000256" key="4">
    <source>
        <dbReference type="ARBA" id="ARBA00022679"/>
    </source>
</evidence>
<sequence>MTEPIVLAHPDPEGPAPRLVVHVDLDGPDPVLTGDGSHTSAMAIGYRQGIPLGTVDFALTDDPADAVAALAPLHALVVPDRGPADVDVAPDHLPGITVVVCSIVNREDDLRLLLETFAAIDYPKAEFVLVDNRPIVPADDPLPGILEVFPGVRLVHEPRPGLSTARNAGVRAARNEVVVFTDDDVRVNPDWLHVIGRRFAQPDGIDALSGLILPAELETPAQIWFEGYYGGFAGERTFAPLALEAVTDLPGPVRGSLLRVTDARGAEVKRLPIYGVGAYGAGANMAFRRSALTRIRGFDDALGTGTPAKGGEDLAANIDVLWTGGRLAFEPRAVVHHKHREDFPDLEKQLTAYGLGFTAMLTSLITRDPRHLVALGWQVPTAAARLGKRAVDRLRGRSIADTEPETPRPDLGDAFPKSLVSTELRGFPQGPGAYFRSRRRWLDLNRKQQQR</sequence>
<dbReference type="InterPro" id="IPR001173">
    <property type="entry name" value="Glyco_trans_2-like"/>
</dbReference>
<dbReference type="EMBL" id="BAABLM010000006">
    <property type="protein sequence ID" value="GAA4681817.1"/>
    <property type="molecule type" value="Genomic_DNA"/>
</dbReference>
<dbReference type="PANTHER" id="PTHR43179:SF12">
    <property type="entry name" value="GALACTOFURANOSYLTRANSFERASE GLFT2"/>
    <property type="match status" value="1"/>
</dbReference>
<comment type="pathway">
    <text evidence="1">Cell wall biogenesis; cell wall polysaccharide biosynthesis.</text>
</comment>
<dbReference type="Pfam" id="PF00535">
    <property type="entry name" value="Glycos_transf_2"/>
    <property type="match status" value="1"/>
</dbReference>
<dbReference type="RefSeq" id="WP_345376641.1">
    <property type="nucleotide sequence ID" value="NZ_BAABLM010000006.1"/>
</dbReference>
<protein>
    <recommendedName>
        <fullName evidence="5">Glycosyltransferase 2-like domain-containing protein</fullName>
    </recommendedName>
</protein>